<protein>
    <submittedName>
        <fullName evidence="1">DUF2283 domain-containing protein</fullName>
    </submittedName>
</protein>
<proteinExistence type="predicted"/>
<dbReference type="Pfam" id="PF10049">
    <property type="entry name" value="DUF2283"/>
    <property type="match status" value="1"/>
</dbReference>
<accession>A0ABW6ICM3</accession>
<gene>
    <name evidence="1" type="ORF">ACFVKH_03780</name>
</gene>
<dbReference type="RefSeq" id="WP_377961818.1">
    <property type="nucleotide sequence ID" value="NZ_JBHZOL010000021.1"/>
</dbReference>
<dbReference type="InterPro" id="IPR019270">
    <property type="entry name" value="DUF2283"/>
</dbReference>
<reference evidence="1 2" key="1">
    <citation type="submission" date="2024-10" db="EMBL/GenBank/DDBJ databases">
        <authorList>
            <person name="Ratan Roy A."/>
            <person name="Morales Sandoval P.H."/>
            <person name="De Los Santos Villalobos S."/>
            <person name="Chakraborty S."/>
            <person name="Mukherjee J."/>
        </authorList>
    </citation>
    <scope>NUCLEOTIDE SEQUENCE [LARGE SCALE GENOMIC DNA]</scope>
    <source>
        <strain evidence="1 2">S1</strain>
    </source>
</reference>
<dbReference type="EMBL" id="JBHZOL010000021">
    <property type="protein sequence ID" value="MFE4105385.1"/>
    <property type="molecule type" value="Genomic_DNA"/>
</dbReference>
<comment type="caution">
    <text evidence="1">The sequence shown here is derived from an EMBL/GenBank/DDBJ whole genome shotgun (WGS) entry which is preliminary data.</text>
</comment>
<dbReference type="PANTHER" id="PTHR37029:SF1">
    <property type="entry name" value="SSR1768 PROTEIN"/>
    <property type="match status" value="1"/>
</dbReference>
<dbReference type="PANTHER" id="PTHR37029">
    <property type="entry name" value="SSR1768 PROTEIN"/>
    <property type="match status" value="1"/>
</dbReference>
<dbReference type="Proteomes" id="UP001600165">
    <property type="component" value="Unassembled WGS sequence"/>
</dbReference>
<keyword evidence="2" id="KW-1185">Reference proteome</keyword>
<evidence type="ECO:0000313" key="2">
    <source>
        <dbReference type="Proteomes" id="UP001600165"/>
    </source>
</evidence>
<sequence>MKVQYDPDADVMRIIFQDVFVEETAEEIPGIVFDFDQDGIVVGIEILKASQRIDNPHSIEYTACLKSLKA</sequence>
<evidence type="ECO:0000313" key="1">
    <source>
        <dbReference type="EMBL" id="MFE4105385.1"/>
    </source>
</evidence>
<organism evidence="1 2">
    <name type="scientific">Almyronema epifaneia S1</name>
    <dbReference type="NCBI Taxonomy" id="2991925"/>
    <lineage>
        <taxon>Bacteria</taxon>
        <taxon>Bacillati</taxon>
        <taxon>Cyanobacteriota</taxon>
        <taxon>Cyanophyceae</taxon>
        <taxon>Nodosilineales</taxon>
        <taxon>Nodosilineaceae</taxon>
        <taxon>Almyronema</taxon>
        <taxon>Almyronema epifaneia</taxon>
    </lineage>
</organism>
<name>A0ABW6ICM3_9CYAN</name>